<name>A0ABW5PTB1_9BACI</name>
<dbReference type="Gene3D" id="4.10.280.10">
    <property type="entry name" value="Helix-loop-helix DNA-binding domain"/>
    <property type="match status" value="1"/>
</dbReference>
<reference evidence="2" key="1">
    <citation type="journal article" date="2019" name="Int. J. Syst. Evol. Microbiol.">
        <title>The Global Catalogue of Microorganisms (GCM) 10K type strain sequencing project: providing services to taxonomists for standard genome sequencing and annotation.</title>
        <authorList>
            <consortium name="The Broad Institute Genomics Platform"/>
            <consortium name="The Broad Institute Genome Sequencing Center for Infectious Disease"/>
            <person name="Wu L."/>
            <person name="Ma J."/>
        </authorList>
    </citation>
    <scope>NUCLEOTIDE SEQUENCE [LARGE SCALE GENOMIC DNA]</scope>
    <source>
        <strain evidence="2">TISTR 2241</strain>
    </source>
</reference>
<evidence type="ECO:0000313" key="1">
    <source>
        <dbReference type="EMBL" id="MFD2617917.1"/>
    </source>
</evidence>
<dbReference type="Pfam" id="PF09388">
    <property type="entry name" value="SpoOE-like"/>
    <property type="match status" value="1"/>
</dbReference>
<keyword evidence="2" id="KW-1185">Reference proteome</keyword>
<dbReference type="SUPFAM" id="SSF140500">
    <property type="entry name" value="BAS1536-like"/>
    <property type="match status" value="1"/>
</dbReference>
<sequence length="51" mass="6058">MNKENVYAQIELFRHRMISVAIERGFLDPTVLKYSRQIDDLHNILIKQSRG</sequence>
<dbReference type="InterPro" id="IPR037208">
    <property type="entry name" value="Spo0E-like_sf"/>
</dbReference>
<dbReference type="EMBL" id="JBHUMR010000014">
    <property type="protein sequence ID" value="MFD2617917.1"/>
    <property type="molecule type" value="Genomic_DNA"/>
</dbReference>
<accession>A0ABW5PTB1</accession>
<proteinExistence type="predicted"/>
<dbReference type="InterPro" id="IPR018540">
    <property type="entry name" value="Spo0E-like"/>
</dbReference>
<protein>
    <submittedName>
        <fullName evidence="1">Spo0E family sporulation regulatory protein-aspartic acid phosphatase</fullName>
    </submittedName>
</protein>
<comment type="caution">
    <text evidence="1">The sequence shown here is derived from an EMBL/GenBank/DDBJ whole genome shotgun (WGS) entry which is preliminary data.</text>
</comment>
<dbReference type="InterPro" id="IPR036638">
    <property type="entry name" value="HLH_DNA-bd_sf"/>
</dbReference>
<evidence type="ECO:0000313" key="2">
    <source>
        <dbReference type="Proteomes" id="UP001597458"/>
    </source>
</evidence>
<gene>
    <name evidence="1" type="ORF">ACFSTF_11420</name>
</gene>
<dbReference type="Proteomes" id="UP001597458">
    <property type="component" value="Unassembled WGS sequence"/>
</dbReference>
<organism evidence="1 2">
    <name type="scientific">Terrilactibacillus laevilacticus</name>
    <dbReference type="NCBI Taxonomy" id="1380157"/>
    <lineage>
        <taxon>Bacteria</taxon>
        <taxon>Bacillati</taxon>
        <taxon>Bacillota</taxon>
        <taxon>Bacilli</taxon>
        <taxon>Bacillales</taxon>
        <taxon>Bacillaceae</taxon>
        <taxon>Terrilactibacillus</taxon>
    </lineage>
</organism>
<dbReference type="RefSeq" id="WP_181406417.1">
    <property type="nucleotide sequence ID" value="NZ_JBHUMR010000014.1"/>
</dbReference>